<feature type="transmembrane region" description="Helical" evidence="12">
    <location>
        <begin position="731"/>
        <end position="750"/>
    </location>
</feature>
<dbReference type="InterPro" id="IPR053806">
    <property type="entry name" value="MTHFR_C"/>
</dbReference>
<evidence type="ECO:0000256" key="11">
    <source>
        <dbReference type="RuleBase" id="RU004254"/>
    </source>
</evidence>
<keyword evidence="7" id="KW-0274">FAD</keyword>
<name>A0ABQ8J3M0_DERPT</name>
<accession>A0ABQ8J3M0</accession>
<dbReference type="PANTHER" id="PTHR45754:SF3">
    <property type="entry name" value="METHYLENETETRAHYDROFOLATE REDUCTASE (NADPH)"/>
    <property type="match status" value="1"/>
</dbReference>
<keyword evidence="5" id="KW-0285">Flavoprotein</keyword>
<comment type="cofactor">
    <cofactor evidence="1">
        <name>FAD</name>
        <dbReference type="ChEBI" id="CHEBI:57692"/>
    </cofactor>
</comment>
<evidence type="ECO:0000256" key="3">
    <source>
        <dbReference type="ARBA" id="ARBA00004777"/>
    </source>
</evidence>
<feature type="transmembrane region" description="Helical" evidence="12">
    <location>
        <begin position="959"/>
        <end position="978"/>
    </location>
</feature>
<evidence type="ECO:0000256" key="1">
    <source>
        <dbReference type="ARBA" id="ARBA00001974"/>
    </source>
</evidence>
<feature type="transmembrane region" description="Helical" evidence="12">
    <location>
        <begin position="695"/>
        <end position="719"/>
    </location>
</feature>
<evidence type="ECO:0000256" key="9">
    <source>
        <dbReference type="ARBA" id="ARBA00023002"/>
    </source>
</evidence>
<sequence>MQEKVNKTFHQRIFRKLTERSQSREVSFFSIELFPPKTWKALDNLVPLLNNFRQLGSLFSTVTWHSTMNQLDNMDDILSMQVAEIALNYCWLDTMIHLTCVDMTTDKMLAILERLKQIGITNILALRGDLNENTVGDFHYASDLVGFIRHHYGDYFTIAVAGYPIKHPESMNKQQDRENLKKKVDAGADFIITQLFFEADVYIDFVDECRAIGIEVPILPGIMPIQSYDSLTKITRLSQLDIPNRIIQDLEPIRNNDEAVRNYGIEWTIHLCRQLMQSGRTPGLHFFTLNRQHATATIVKALEIGYSFCHKPLPWKQPVNHRRCSENVRPIFWSGRPESYVQRTNTWDEFPNGRWGRVHSPSFGSLNDYHLFAALDSITPKNRKRYAAMWGKQLLDEQDVWHIFEAYVAGTNNRFGHKVESLPWNDEGLAPETNVIRHRLSHLNRHGILTINSQPNVNGISSSDSIHGWGSPNGYVYQKAYVEFFISQHKIDCLLKILPHYPLVNYQITNSKGDPFYTNCDEDEPIAVTWGVFPGKEIIQPTIVDVVSFKVWKDEAFSLWMNKWARVYPDEDVESHSVLGSICNTYYLVNLVDNDYPNETCLWSILEQVIVSNHCTSSSHELCISKQFTDSNEFNGQIFIHPKHSTAKMSKSKTMLSKLSAVKNLLVCWLTPFIWSPLLMMGKEAQCGYVVAVMITYWFTEVIPMAITSVIPVVLFPLLQIISTDEVAKSYFNGTVMVFLGSMIAASAVSKSNLHERIALKVIILTGTSPRRLFLGFMATTAFLSMWISNMATVAMMLPIANAALDQLTRRQSVSVMTTDAVLVNIGDRVRTNSIRTRSTIKTSTFSVLRKKQSKRLRKGILLGICYAANIGGTGTLTGTSTNLVLNEFLKDDPISFSDWFFFNVPGLVLLVMVTWFFLTCYFVRGNGKRGAKSKLESEHNEKQVMEALRQQYDRLGPIRFNEMAVLALFGLLFSLWFFRAPDFMYGWTTLFGDESHFIKDAVPTMFVVLLFFMIPADPSNLANSPMLLDWKSTREKVSWSVMLLMGGGFAMAKGCELSGLSVVVGNSLQVLQQFPPFVITLILCSVSMTLTELVSNAAAINIMLPVIQQMVSRMLLSMLINQSMPIVVAVDADGHESIVGDVAGDCKLFVCVHDALLVRNECHHIRSGQNEKQRYVDSGILSQNNVRVYIVGHQQCMGTGYIRTENKRVEQRQSNNRCT</sequence>
<evidence type="ECO:0000256" key="7">
    <source>
        <dbReference type="ARBA" id="ARBA00022827"/>
    </source>
</evidence>
<keyword evidence="15" id="KW-1185">Reference proteome</keyword>
<protein>
    <recommendedName>
        <fullName evidence="13">MTHFR SAM-binding regulatory domain-containing protein</fullName>
    </recommendedName>
</protein>
<dbReference type="Proteomes" id="UP000887458">
    <property type="component" value="Unassembled WGS sequence"/>
</dbReference>
<dbReference type="Gene3D" id="3.20.20.220">
    <property type="match status" value="1"/>
</dbReference>
<comment type="subcellular location">
    <subcellularLocation>
        <location evidence="2">Membrane</location>
        <topology evidence="2">Multi-pass membrane protein</topology>
    </subcellularLocation>
</comment>
<comment type="caution">
    <text evidence="14">The sequence shown here is derived from an EMBL/GenBank/DDBJ whole genome shotgun (WGS) entry which is preliminary data.</text>
</comment>
<gene>
    <name evidence="14" type="ORF">DERP_013276</name>
</gene>
<evidence type="ECO:0000256" key="6">
    <source>
        <dbReference type="ARBA" id="ARBA00022692"/>
    </source>
</evidence>
<evidence type="ECO:0000256" key="5">
    <source>
        <dbReference type="ARBA" id="ARBA00022630"/>
    </source>
</evidence>
<keyword evidence="8 12" id="KW-1133">Transmembrane helix</keyword>
<dbReference type="InterPro" id="IPR003171">
    <property type="entry name" value="Mehydrof_redctse-like"/>
</dbReference>
<feature type="transmembrane region" description="Helical" evidence="12">
    <location>
        <begin position="1075"/>
        <end position="1105"/>
    </location>
</feature>
<feature type="transmembrane region" description="Helical" evidence="12">
    <location>
        <begin position="860"/>
        <end position="880"/>
    </location>
</feature>
<dbReference type="Pfam" id="PF21895">
    <property type="entry name" value="MTHFR_C"/>
    <property type="match status" value="1"/>
</dbReference>
<dbReference type="InterPro" id="IPR029041">
    <property type="entry name" value="FAD-linked_oxidoreductase-like"/>
</dbReference>
<evidence type="ECO:0000313" key="15">
    <source>
        <dbReference type="Proteomes" id="UP000887458"/>
    </source>
</evidence>
<evidence type="ECO:0000256" key="10">
    <source>
        <dbReference type="ARBA" id="ARBA00023136"/>
    </source>
</evidence>
<evidence type="ECO:0000313" key="14">
    <source>
        <dbReference type="EMBL" id="KAH9417107.1"/>
    </source>
</evidence>
<evidence type="ECO:0000259" key="13">
    <source>
        <dbReference type="Pfam" id="PF21895"/>
    </source>
</evidence>
<feature type="transmembrane region" description="Helical" evidence="12">
    <location>
        <begin position="900"/>
        <end position="924"/>
    </location>
</feature>
<evidence type="ECO:0000256" key="12">
    <source>
        <dbReference type="SAM" id="Phobius"/>
    </source>
</evidence>
<dbReference type="Pfam" id="PF02219">
    <property type="entry name" value="MTHFR"/>
    <property type="match status" value="1"/>
</dbReference>
<feature type="domain" description="MTHFR SAM-binding regulatory" evidence="13">
    <location>
        <begin position="311"/>
        <end position="610"/>
    </location>
</feature>
<dbReference type="CDD" id="cd00537">
    <property type="entry name" value="MTHFR"/>
    <property type="match status" value="1"/>
</dbReference>
<reference evidence="14 15" key="2">
    <citation type="journal article" date="2022" name="Mol. Biol. Evol.">
        <title>Comparative Genomics Reveals Insights into the Divergent Evolution of Astigmatic Mites and Household Pest Adaptations.</title>
        <authorList>
            <person name="Xiong Q."/>
            <person name="Wan A.T."/>
            <person name="Liu X."/>
            <person name="Fung C.S."/>
            <person name="Xiao X."/>
            <person name="Malainual N."/>
            <person name="Hou J."/>
            <person name="Wang L."/>
            <person name="Wang M."/>
            <person name="Yang K.Y."/>
            <person name="Cui Y."/>
            <person name="Leung E.L."/>
            <person name="Nong W."/>
            <person name="Shin S.K."/>
            <person name="Au S.W."/>
            <person name="Jeong K.Y."/>
            <person name="Chew F.T."/>
            <person name="Hui J.H."/>
            <person name="Leung T.F."/>
            <person name="Tungtrongchitr A."/>
            <person name="Zhong N."/>
            <person name="Liu Z."/>
            <person name="Tsui S.K."/>
        </authorList>
    </citation>
    <scope>NUCLEOTIDE SEQUENCE [LARGE SCALE GENOMIC DNA]</scope>
    <source>
        <strain evidence="14">Derp</strain>
    </source>
</reference>
<feature type="transmembrane region" description="Helical" evidence="12">
    <location>
        <begin position="1038"/>
        <end position="1055"/>
    </location>
</feature>
<evidence type="ECO:0000256" key="8">
    <source>
        <dbReference type="ARBA" id="ARBA00022989"/>
    </source>
</evidence>
<dbReference type="SUPFAM" id="SSF51730">
    <property type="entry name" value="FAD-linked oxidoreductase"/>
    <property type="match status" value="1"/>
</dbReference>
<feature type="transmembrane region" description="Helical" evidence="12">
    <location>
        <begin position="774"/>
        <end position="801"/>
    </location>
</feature>
<organism evidence="14 15">
    <name type="scientific">Dermatophagoides pteronyssinus</name>
    <name type="common">European house dust mite</name>
    <dbReference type="NCBI Taxonomy" id="6956"/>
    <lineage>
        <taxon>Eukaryota</taxon>
        <taxon>Metazoa</taxon>
        <taxon>Ecdysozoa</taxon>
        <taxon>Arthropoda</taxon>
        <taxon>Chelicerata</taxon>
        <taxon>Arachnida</taxon>
        <taxon>Acari</taxon>
        <taxon>Acariformes</taxon>
        <taxon>Sarcoptiformes</taxon>
        <taxon>Astigmata</taxon>
        <taxon>Psoroptidia</taxon>
        <taxon>Analgoidea</taxon>
        <taxon>Pyroglyphidae</taxon>
        <taxon>Dermatophagoidinae</taxon>
        <taxon>Dermatophagoides</taxon>
    </lineage>
</organism>
<keyword evidence="6 12" id="KW-0812">Transmembrane</keyword>
<keyword evidence="9" id="KW-0560">Oxidoreductase</keyword>
<reference evidence="14 15" key="1">
    <citation type="journal article" date="2018" name="J. Allergy Clin. Immunol.">
        <title>High-quality assembly of Dermatophagoides pteronyssinus genome and transcriptome reveals a wide range of novel allergens.</title>
        <authorList>
            <person name="Liu X.Y."/>
            <person name="Yang K.Y."/>
            <person name="Wang M.Q."/>
            <person name="Kwok J.S."/>
            <person name="Zeng X."/>
            <person name="Yang Z."/>
            <person name="Xiao X.J."/>
            <person name="Lau C.P."/>
            <person name="Li Y."/>
            <person name="Huang Z.M."/>
            <person name="Ba J.G."/>
            <person name="Yim A.K."/>
            <person name="Ouyang C.Y."/>
            <person name="Ngai S.M."/>
            <person name="Chan T.F."/>
            <person name="Leung E.L."/>
            <person name="Liu L."/>
            <person name="Liu Z.G."/>
            <person name="Tsui S.K."/>
        </authorList>
    </citation>
    <scope>NUCLEOTIDE SEQUENCE [LARGE SCALE GENOMIC DNA]</scope>
    <source>
        <strain evidence="14">Derp</strain>
    </source>
</reference>
<evidence type="ECO:0000256" key="2">
    <source>
        <dbReference type="ARBA" id="ARBA00004141"/>
    </source>
</evidence>
<dbReference type="PANTHER" id="PTHR45754">
    <property type="entry name" value="METHYLENETETRAHYDROFOLATE REDUCTASE"/>
    <property type="match status" value="1"/>
</dbReference>
<evidence type="ECO:0000256" key="4">
    <source>
        <dbReference type="ARBA" id="ARBA00006743"/>
    </source>
</evidence>
<keyword evidence="10 12" id="KW-0472">Membrane</keyword>
<dbReference type="InterPro" id="IPR001898">
    <property type="entry name" value="SLC13A/DASS"/>
</dbReference>
<proteinExistence type="inferred from homology"/>
<comment type="similarity">
    <text evidence="4">Belongs to the methylenetetrahydrofolate reductase family.</text>
</comment>
<dbReference type="EMBL" id="NJHN03000081">
    <property type="protein sequence ID" value="KAH9417107.1"/>
    <property type="molecule type" value="Genomic_DNA"/>
</dbReference>
<dbReference type="Pfam" id="PF00939">
    <property type="entry name" value="Na_sulph_symp"/>
    <property type="match status" value="1"/>
</dbReference>
<comment type="pathway">
    <text evidence="3 11">One-carbon metabolism; tetrahydrofolate interconversion.</text>
</comment>